<dbReference type="Proteomes" id="UP001256712">
    <property type="component" value="Segment"/>
</dbReference>
<keyword evidence="1" id="KW-0479">Metal-binding</keyword>
<reference evidence="3" key="1">
    <citation type="journal article" date="2022" name="J. Invertebr. Pathol.">
        <title>Identification of a new nucleopolyhedrovirus isolated from the olive leaf moth, Palpita vitrealis, from two locations in Egypt.</title>
        <authorList>
            <person name="El-Salamouny S."/>
            <person name="Wennmann J.T."/>
            <person name="Kleespies R.G."/>
            <person name="Richert-Poggeler K.R."/>
            <person name="Mansour A."/>
            <person name="Awad M."/>
            <person name="Agamy E."/>
            <person name="Salama R."/>
            <person name="Jehle J.A."/>
        </authorList>
    </citation>
    <scope>NUCLEOTIDE SEQUENCE</scope>
    <source>
        <strain evidence="3">Giza 2005</strain>
    </source>
</reference>
<name>A0AAE9LNG8_9ABAC</name>
<evidence type="ECO:0000256" key="1">
    <source>
        <dbReference type="PROSITE-ProRule" id="PRU00175"/>
    </source>
</evidence>
<dbReference type="EMBL" id="OL685370">
    <property type="protein sequence ID" value="USC25896.1"/>
    <property type="molecule type" value="Genomic_DNA"/>
</dbReference>
<keyword evidence="1" id="KW-0863">Zinc-finger</keyword>
<protein>
    <recommendedName>
        <fullName evidence="2">RING-type domain-containing protein</fullName>
    </recommendedName>
</protein>
<dbReference type="GO" id="GO:0008270">
    <property type="term" value="F:zinc ion binding"/>
    <property type="evidence" value="ECO:0007669"/>
    <property type="project" value="UniProtKB-KW"/>
</dbReference>
<organism evidence="3 4">
    <name type="scientific">Palpita vitrealis nucleopolyhedrovirus</name>
    <dbReference type="NCBI Taxonomy" id="2951960"/>
    <lineage>
        <taxon>Viruses</taxon>
        <taxon>Viruses incertae sedis</taxon>
        <taxon>Naldaviricetes</taxon>
        <taxon>Lefavirales</taxon>
        <taxon>Baculoviridae</taxon>
        <taxon>Alphabaculovirus</taxon>
        <taxon>Alphabaculovirus pavitrealis</taxon>
    </lineage>
</organism>
<evidence type="ECO:0000259" key="2">
    <source>
        <dbReference type="PROSITE" id="PS50089"/>
    </source>
</evidence>
<proteinExistence type="predicted"/>
<evidence type="ECO:0000313" key="3">
    <source>
        <dbReference type="EMBL" id="USC25896.1"/>
    </source>
</evidence>
<evidence type="ECO:0000313" key="4">
    <source>
        <dbReference type="Proteomes" id="UP001256712"/>
    </source>
</evidence>
<keyword evidence="4" id="KW-1185">Reference proteome</keyword>
<keyword evidence="1" id="KW-0862">Zinc</keyword>
<dbReference type="InterPro" id="IPR001841">
    <property type="entry name" value="Znf_RING"/>
</dbReference>
<dbReference type="PROSITE" id="PS50089">
    <property type="entry name" value="ZF_RING_2"/>
    <property type="match status" value="1"/>
</dbReference>
<feature type="domain" description="RING-type" evidence="2">
    <location>
        <begin position="90"/>
        <end position="131"/>
    </location>
</feature>
<accession>A0AAE9LNG8</accession>
<sequence>MNDARAKLTVRRMHTVSAKPQALRVLAGVLPPLYDVNIDRYGCKVFTVRRYNKRVIDFARVRNKTLEKIKNDKHLPLNTNCNVKSVDKQCNKCKRNLAIYPAVTYLHCGHSCLCTECDEIYNIHNVCAKCKAIIRYKLKYKTL</sequence>